<dbReference type="AlphaFoldDB" id="A0A0P0CKE4"/>
<sequence>MEIKQYLHPTDFNEIGKNELEDKLRIFKDAEKAFIKILDTNYNEIKFKDYPNYPDTLFNSTVERYSFSINEDIEFITDKTTIYGKRDSNRRMEALPDFIFVNKNGGSVELVKLRKQI</sequence>
<evidence type="ECO:0000313" key="2">
    <source>
        <dbReference type="Proteomes" id="UP000057981"/>
    </source>
</evidence>
<dbReference type="Proteomes" id="UP000057981">
    <property type="component" value="Chromosome"/>
</dbReference>
<dbReference type="EMBL" id="CP012898">
    <property type="protein sequence ID" value="ALJ04891.1"/>
    <property type="molecule type" value="Genomic_DNA"/>
</dbReference>
<gene>
    <name evidence="1" type="ORF">APS56_07045</name>
</gene>
<protein>
    <submittedName>
        <fullName evidence="1">Uncharacterized protein</fullName>
    </submittedName>
</protein>
<accession>A0A0P0CKE4</accession>
<proteinExistence type="predicted"/>
<organism evidence="1 2">
    <name type="scientific">Pseudalgibacter alginicilyticus</name>
    <dbReference type="NCBI Taxonomy" id="1736674"/>
    <lineage>
        <taxon>Bacteria</taxon>
        <taxon>Pseudomonadati</taxon>
        <taxon>Bacteroidota</taxon>
        <taxon>Flavobacteriia</taxon>
        <taxon>Flavobacteriales</taxon>
        <taxon>Flavobacteriaceae</taxon>
        <taxon>Pseudalgibacter</taxon>
    </lineage>
</organism>
<reference evidence="1 2" key="1">
    <citation type="submission" date="2015-10" db="EMBL/GenBank/DDBJ databases">
        <authorList>
            <person name="Gilbert D.G."/>
        </authorList>
    </citation>
    <scope>NUCLEOTIDE SEQUENCE [LARGE SCALE GENOMIC DNA]</scope>
    <source>
        <strain evidence="2">HZ-22</strain>
    </source>
</reference>
<evidence type="ECO:0000313" key="1">
    <source>
        <dbReference type="EMBL" id="ALJ04891.1"/>
    </source>
</evidence>
<name>A0A0P0CKE4_9FLAO</name>
<keyword evidence="2" id="KW-1185">Reference proteome</keyword>
<dbReference type="KEGG" id="ahz:APS56_07045"/>